<evidence type="ECO:0000313" key="5">
    <source>
        <dbReference type="EMBL" id="EDN99175.1"/>
    </source>
</evidence>
<reference evidence="6" key="1">
    <citation type="journal article" date="2011" name="PLoS Genet.">
        <title>Genomic analysis of the necrotrophic fungal pathogens Sclerotinia sclerotiorum and Botrytis cinerea.</title>
        <authorList>
            <person name="Amselem J."/>
            <person name="Cuomo C.A."/>
            <person name="van Kan J.A."/>
            <person name="Viaud M."/>
            <person name="Benito E.P."/>
            <person name="Couloux A."/>
            <person name="Coutinho P.M."/>
            <person name="de Vries R.P."/>
            <person name="Dyer P.S."/>
            <person name="Fillinger S."/>
            <person name="Fournier E."/>
            <person name="Gout L."/>
            <person name="Hahn M."/>
            <person name="Kohn L."/>
            <person name="Lapalu N."/>
            <person name="Plummer K.M."/>
            <person name="Pradier J.M."/>
            <person name="Quevillon E."/>
            <person name="Sharon A."/>
            <person name="Simon A."/>
            <person name="ten Have A."/>
            <person name="Tudzynski B."/>
            <person name="Tudzynski P."/>
            <person name="Wincker P."/>
            <person name="Andrew M."/>
            <person name="Anthouard V."/>
            <person name="Beever R.E."/>
            <person name="Beffa R."/>
            <person name="Benoit I."/>
            <person name="Bouzid O."/>
            <person name="Brault B."/>
            <person name="Chen Z."/>
            <person name="Choquer M."/>
            <person name="Collemare J."/>
            <person name="Cotton P."/>
            <person name="Danchin E.G."/>
            <person name="Da Silva C."/>
            <person name="Gautier A."/>
            <person name="Giraud C."/>
            <person name="Giraud T."/>
            <person name="Gonzalez C."/>
            <person name="Grossetete S."/>
            <person name="Guldener U."/>
            <person name="Henrissat B."/>
            <person name="Howlett B.J."/>
            <person name="Kodira C."/>
            <person name="Kretschmer M."/>
            <person name="Lappartient A."/>
            <person name="Leroch M."/>
            <person name="Levis C."/>
            <person name="Mauceli E."/>
            <person name="Neuveglise C."/>
            <person name="Oeser B."/>
            <person name="Pearson M."/>
            <person name="Poulain J."/>
            <person name="Poussereau N."/>
            <person name="Quesneville H."/>
            <person name="Rascle C."/>
            <person name="Schumacher J."/>
            <person name="Segurens B."/>
            <person name="Sexton A."/>
            <person name="Silva E."/>
            <person name="Sirven C."/>
            <person name="Soanes D.M."/>
            <person name="Talbot N.J."/>
            <person name="Templeton M."/>
            <person name="Yandava C."/>
            <person name="Yarden O."/>
            <person name="Zeng Q."/>
            <person name="Rollins J.A."/>
            <person name="Lebrun M.H."/>
            <person name="Dickman M."/>
        </authorList>
    </citation>
    <scope>NUCLEOTIDE SEQUENCE [LARGE SCALE GENOMIC DNA]</scope>
    <source>
        <strain evidence="6">ATCC 18683 / 1980 / Ss-1</strain>
    </source>
</reference>
<dbReference type="SUPFAM" id="SSF52499">
    <property type="entry name" value="Isochorismatase-like hydrolases"/>
    <property type="match status" value="1"/>
</dbReference>
<feature type="domain" description="Isochorismatase-like" evidence="4">
    <location>
        <begin position="7"/>
        <end position="191"/>
    </location>
</feature>
<organism evidence="5 6">
    <name type="scientific">Sclerotinia sclerotiorum (strain ATCC 18683 / 1980 / Ss-1)</name>
    <name type="common">White mold</name>
    <name type="synonym">Whetzelinia sclerotiorum</name>
    <dbReference type="NCBI Taxonomy" id="665079"/>
    <lineage>
        <taxon>Eukaryota</taxon>
        <taxon>Fungi</taxon>
        <taxon>Dikarya</taxon>
        <taxon>Ascomycota</taxon>
        <taxon>Pezizomycotina</taxon>
        <taxon>Leotiomycetes</taxon>
        <taxon>Helotiales</taxon>
        <taxon>Sclerotiniaceae</taxon>
        <taxon>Sclerotinia</taxon>
    </lineage>
</organism>
<dbReference type="Gene3D" id="3.40.50.850">
    <property type="entry name" value="Isochorismatase-like"/>
    <property type="match status" value="1"/>
</dbReference>
<keyword evidence="6" id="KW-1185">Reference proteome</keyword>
<dbReference type="InterPro" id="IPR000868">
    <property type="entry name" value="Isochorismatase-like_dom"/>
</dbReference>
<dbReference type="InterPro" id="IPR036380">
    <property type="entry name" value="Isochorismatase-like_sf"/>
</dbReference>
<dbReference type="InterPro" id="IPR050272">
    <property type="entry name" value="Isochorismatase-like_hydrls"/>
</dbReference>
<evidence type="ECO:0000256" key="1">
    <source>
        <dbReference type="ARBA" id="ARBA00006336"/>
    </source>
</evidence>
<evidence type="ECO:0000259" key="4">
    <source>
        <dbReference type="Pfam" id="PF00857"/>
    </source>
</evidence>
<dbReference type="Pfam" id="PF00857">
    <property type="entry name" value="Isochorismatase"/>
    <property type="match status" value="1"/>
</dbReference>
<dbReference type="CDD" id="cd00431">
    <property type="entry name" value="cysteine_hydrolases"/>
    <property type="match status" value="1"/>
</dbReference>
<dbReference type="InParanoid" id="A7F8V4"/>
<sequence length="242" mass="26598">MSSTAKTAIVLVDPYNDFLHPEGKANHILAESMADTNTLFHLKNLVTAARAHKIPIYYGLHQQVKAGFLAGWNHPTSTQEAQKENHVFEAGTWGVEIFEGLEPDVEGNGDVVVSKHWCSSSFQNTDLEYQLRQRDITHLVFAGLTANTCLESTARYAFELGYRVTMLKDATAGFSTVLKDAATDLIWPLFANEQDQDHNEHLIRGTFVRADLGSGSPVVSGKTENASNPPIKSLLNLGSKEA</sequence>
<dbReference type="PANTHER" id="PTHR43540">
    <property type="entry name" value="PEROXYUREIDOACRYLATE/UREIDOACRYLATE AMIDOHYDROLASE-RELATED"/>
    <property type="match status" value="1"/>
</dbReference>
<accession>A7F8V4</accession>
<evidence type="ECO:0000256" key="2">
    <source>
        <dbReference type="ARBA" id="ARBA00022801"/>
    </source>
</evidence>
<dbReference type="RefSeq" id="XP_001584938.1">
    <property type="nucleotide sequence ID" value="XM_001584888.1"/>
</dbReference>
<dbReference type="KEGG" id="ssl:SS1G_14035"/>
<dbReference type="eggNOG" id="ENOG502RZ3J">
    <property type="taxonomic scope" value="Eukaryota"/>
</dbReference>
<gene>
    <name evidence="5" type="ORF">SS1G_14035</name>
</gene>
<name>A7F8V4_SCLS1</name>
<dbReference type="OMA" id="CVESSMR"/>
<keyword evidence="2" id="KW-0378">Hydrolase</keyword>
<dbReference type="PANTHER" id="PTHR43540:SF16">
    <property type="entry name" value="ISOCHORISMATASE-LIKE DOMAIN-CONTAINING PROTEIN"/>
    <property type="match status" value="1"/>
</dbReference>
<dbReference type="HOGENOM" id="CLU_068979_8_2_1"/>
<dbReference type="AlphaFoldDB" id="A7F8V4"/>
<dbReference type="EMBL" id="CH476649">
    <property type="protein sequence ID" value="EDN99175.1"/>
    <property type="molecule type" value="Genomic_DNA"/>
</dbReference>
<dbReference type="GeneID" id="5480997"/>
<evidence type="ECO:0000313" key="6">
    <source>
        <dbReference type="Proteomes" id="UP000001312"/>
    </source>
</evidence>
<dbReference type="GO" id="GO:0016787">
    <property type="term" value="F:hydrolase activity"/>
    <property type="evidence" value="ECO:0007669"/>
    <property type="project" value="UniProtKB-KW"/>
</dbReference>
<feature type="region of interest" description="Disordered" evidence="3">
    <location>
        <begin position="218"/>
        <end position="242"/>
    </location>
</feature>
<comment type="similarity">
    <text evidence="1">Belongs to the isochorismatase family.</text>
</comment>
<proteinExistence type="inferred from homology"/>
<protein>
    <recommendedName>
        <fullName evidence="4">Isochorismatase-like domain-containing protein</fullName>
    </recommendedName>
</protein>
<evidence type="ECO:0000256" key="3">
    <source>
        <dbReference type="SAM" id="MobiDB-lite"/>
    </source>
</evidence>
<dbReference type="Proteomes" id="UP000001312">
    <property type="component" value="Unassembled WGS sequence"/>
</dbReference>